<dbReference type="AlphaFoldDB" id="A0A5N6K6Y6"/>
<accession>A0A5N6K6Y6</accession>
<dbReference type="FunFam" id="1.25.10.10:FF:000373">
    <property type="entry name" value="Importin beta-5 subunit, putative"/>
    <property type="match status" value="1"/>
</dbReference>
<dbReference type="Proteomes" id="UP000326757">
    <property type="component" value="Unassembled WGS sequence"/>
</dbReference>
<protein>
    <recommendedName>
        <fullName evidence="5">Importin N-terminal domain-containing protein</fullName>
    </recommendedName>
</protein>
<comment type="caution">
    <text evidence="6">The sequence shown here is derived from an EMBL/GenBank/DDBJ whole genome shotgun (WGS) entry which is preliminary data.</text>
</comment>
<keyword evidence="2" id="KW-0813">Transport</keyword>
<dbReference type="InterPro" id="IPR056840">
    <property type="entry name" value="HEAT_IPO9_central"/>
</dbReference>
<dbReference type="GO" id="GO:0005635">
    <property type="term" value="C:nuclear envelope"/>
    <property type="evidence" value="ECO:0007669"/>
    <property type="project" value="TreeGrafter"/>
</dbReference>
<proteinExistence type="predicted"/>
<organism evidence="6 7">
    <name type="scientific">Monilinia laxa</name>
    <name type="common">Brown rot fungus</name>
    <name type="synonym">Sclerotinia laxa</name>
    <dbReference type="NCBI Taxonomy" id="61186"/>
    <lineage>
        <taxon>Eukaryota</taxon>
        <taxon>Fungi</taxon>
        <taxon>Dikarya</taxon>
        <taxon>Ascomycota</taxon>
        <taxon>Pezizomycotina</taxon>
        <taxon>Leotiomycetes</taxon>
        <taxon>Helotiales</taxon>
        <taxon>Sclerotiniaceae</taxon>
        <taxon>Monilinia</taxon>
    </lineage>
</organism>
<evidence type="ECO:0000313" key="7">
    <source>
        <dbReference type="Proteomes" id="UP000326757"/>
    </source>
</evidence>
<evidence type="ECO:0000256" key="1">
    <source>
        <dbReference type="ARBA" id="ARBA00004123"/>
    </source>
</evidence>
<gene>
    <name evidence="6" type="ORF">EYC80_002013</name>
</gene>
<reference evidence="6 7" key="1">
    <citation type="submission" date="2019-06" db="EMBL/GenBank/DDBJ databases">
        <title>Genome Sequence of the Brown Rot Fungal Pathogen Monilinia laxa.</title>
        <authorList>
            <person name="De Miccolis Angelini R.M."/>
            <person name="Landi L."/>
            <person name="Abate D."/>
            <person name="Pollastro S."/>
            <person name="Romanazzi G."/>
            <person name="Faretra F."/>
        </authorList>
    </citation>
    <scope>NUCLEOTIDE SEQUENCE [LARGE SCALE GENOMIC DNA]</scope>
    <source>
        <strain evidence="6 7">Mlax316</strain>
    </source>
</reference>
<keyword evidence="3" id="KW-0653">Protein transport</keyword>
<evidence type="ECO:0000256" key="2">
    <source>
        <dbReference type="ARBA" id="ARBA00022448"/>
    </source>
</evidence>
<feature type="domain" description="Importin N-terminal" evidence="5">
    <location>
        <begin position="27"/>
        <end position="104"/>
    </location>
</feature>
<dbReference type="Pfam" id="PF25018">
    <property type="entry name" value="HEAT_IPO9_c"/>
    <property type="match status" value="1"/>
</dbReference>
<dbReference type="GO" id="GO:0031267">
    <property type="term" value="F:small GTPase binding"/>
    <property type="evidence" value="ECO:0007669"/>
    <property type="project" value="InterPro"/>
</dbReference>
<keyword evidence="4" id="KW-0539">Nucleus</keyword>
<dbReference type="Gene3D" id="1.25.10.10">
    <property type="entry name" value="Leucine-rich Repeat Variant"/>
    <property type="match status" value="1"/>
</dbReference>
<dbReference type="EMBL" id="VIGI01000007">
    <property type="protein sequence ID" value="KAB8298282.1"/>
    <property type="molecule type" value="Genomic_DNA"/>
</dbReference>
<keyword evidence="7" id="KW-1185">Reference proteome</keyword>
<dbReference type="SMART" id="SM00913">
    <property type="entry name" value="IBN_N"/>
    <property type="match status" value="1"/>
</dbReference>
<dbReference type="Pfam" id="PF03810">
    <property type="entry name" value="IBN_N"/>
    <property type="match status" value="1"/>
</dbReference>
<dbReference type="InterPro" id="IPR011989">
    <property type="entry name" value="ARM-like"/>
</dbReference>
<comment type="subcellular location">
    <subcellularLocation>
        <location evidence="1">Nucleus</location>
    </subcellularLocation>
</comment>
<dbReference type="PANTHER" id="PTHR10997">
    <property type="entry name" value="IMPORTIN-7, 8, 11"/>
    <property type="match status" value="1"/>
</dbReference>
<evidence type="ECO:0000259" key="5">
    <source>
        <dbReference type="PROSITE" id="PS50166"/>
    </source>
</evidence>
<evidence type="ECO:0000256" key="4">
    <source>
        <dbReference type="ARBA" id="ARBA00023242"/>
    </source>
</evidence>
<dbReference type="PANTHER" id="PTHR10997:SF9">
    <property type="entry name" value="IMPORTIN-9"/>
    <property type="match status" value="1"/>
</dbReference>
<dbReference type="GO" id="GO:0005829">
    <property type="term" value="C:cytosol"/>
    <property type="evidence" value="ECO:0007669"/>
    <property type="project" value="TreeGrafter"/>
</dbReference>
<dbReference type="InterPro" id="IPR016024">
    <property type="entry name" value="ARM-type_fold"/>
</dbReference>
<dbReference type="OrthoDB" id="431626at2759"/>
<dbReference type="GO" id="GO:0006606">
    <property type="term" value="P:protein import into nucleus"/>
    <property type="evidence" value="ECO:0007669"/>
    <property type="project" value="TreeGrafter"/>
</dbReference>
<evidence type="ECO:0000313" key="6">
    <source>
        <dbReference type="EMBL" id="KAB8298282.1"/>
    </source>
</evidence>
<sequence length="1074" mass="118364">MASPHETQLLQVLADTQSSADGPRRQAEYYLQTAQNDPAFPSTLALIASNGTVTSELRQAALLNLKNFVGGNWTGVDDNGMPTVQIEEGAKVEIRARMLELATSDIDTRRIKSAASLVVSKIANVDYPDQWPDLLPTILHIIQTGTNLQLHGSLKVLADVVEDSLSEDQFFSVARDIVTTVHGVAVNDARKGSLRALAVSVFRGTFEIMDMVKDEHGTEVRAFAEEVLGSWTPYFLAIMKQSLPTQPQDGEEDGPVQQQWRGIISLKLQVVKTLMKIRSVFPQLLLPQSPALFSATWAELSTVQNIHQEMYVDNDMQGRMEDADNLPYTLDFLVLEELDFLQSCLRAPPVQKELEAQLQANSSVAATPWVLDVMKLAVNYAQIPKEEEDLWDIDVNLFLAEETSVTTQYTLRMACGDLLIKLGEWLSQGALEGLLAYTQIIFSDASTWRTKEAVLFLLTQLTNDFLDVEKAIAPEVIGSFLPFVEYSINREEEPLLRARGFLVAGILVQSLPDVALGLLDRTVRGVNADESEVVKVSCIKSLQGFIKAHTVPADRQIAIIASISDFLYSKDLTELEVADDLLVTLVESLKDAIMMDTRITLSNEGGALDLLFVLAKHGASNFQLTMMVTETFEDIVTSFAGGEAFTALCAKVLPSLTGAFDVGTITDDDPLVELATDLLRILTENGSEPLPPGYVVAALPKLNRLLMNTIEGGILRPGVEAVKYMLMHDHQQVFAFHDESNRSGLEVCLIIIDRLLGPTMEDNAASEVGGLAAELVEKAGQERLGPYLEQLLKAVATRLATAEAAPFIQSLILVFARLSLVGAHDVVEFLSQIQINGQSGLQVVLSKWLEHSINFAGYDEIRQNVIALSKIFSLNDQRVTQTMVKGELIIPISNRIMTRSKAKLSKDGHFVASPSLTRQPDPDQYTIIPASLKIVKVLIEELLSASGLQNAATAAAAAEFADEEGDDDSWEDVPNVLDLGLSSTKADLMAFGEGRGSFTRNRDDETQAYLTEFFVKAGRENVGGFNELYNALTDEEKVKLQDLRYEKYDLAQYDMVRLANHERMAKPHQTRIMK</sequence>
<dbReference type="InterPro" id="IPR001494">
    <property type="entry name" value="Importin-beta_N"/>
</dbReference>
<dbReference type="SUPFAM" id="SSF48371">
    <property type="entry name" value="ARM repeat"/>
    <property type="match status" value="1"/>
</dbReference>
<dbReference type="PROSITE" id="PS50166">
    <property type="entry name" value="IMPORTIN_B_NT"/>
    <property type="match status" value="1"/>
</dbReference>
<name>A0A5N6K6Y6_MONLA</name>
<evidence type="ECO:0000256" key="3">
    <source>
        <dbReference type="ARBA" id="ARBA00022927"/>
    </source>
</evidence>